<dbReference type="GO" id="GO:0016787">
    <property type="term" value="F:hydrolase activity"/>
    <property type="evidence" value="ECO:0007669"/>
    <property type="project" value="InterPro"/>
</dbReference>
<keyword evidence="2" id="KW-0732">Signal</keyword>
<accession>A0A518DRZ5</accession>
<dbReference type="KEGG" id="lcre:Pla8534_23990"/>
<sequence precursor="true">MNRLFSVAVAAFVLSHGFAVAGETYTDPDKTDADFAIQGEYEGKLHEGEDAVKYGVQLIAEGNGKFQAVAYPGGLPGAGWDGNGPLRIQKRGELKDGKVIIEDTLGKGVVENGQLTIYAPGSNTAIGTLKRIQRQSPTLGAKPPQGAVVLYGGPDDVENWVGGKASEEGLLMQGVTSKQKFGDHTLHVEFRLPYQPENRGQGRGNSGLYLQGRYEVQMLDSFGLEGKQNECGGIYSVASPALNMCLPPLTWQTYDVEYTAGTFDDAGKVVKNPRVTVKHNGVVIHDNVELPGERNTTSAPTKAGPEPGPVYLQNHGNPVRYQNIWAVEKK</sequence>
<dbReference type="Proteomes" id="UP000317648">
    <property type="component" value="Chromosome"/>
</dbReference>
<evidence type="ECO:0000259" key="3">
    <source>
        <dbReference type="Pfam" id="PF06439"/>
    </source>
</evidence>
<evidence type="ECO:0000313" key="5">
    <source>
        <dbReference type="Proteomes" id="UP000317648"/>
    </source>
</evidence>
<dbReference type="EMBL" id="CP036433">
    <property type="protein sequence ID" value="QDU94606.1"/>
    <property type="molecule type" value="Genomic_DNA"/>
</dbReference>
<dbReference type="PANTHER" id="PTHR33546">
    <property type="entry name" value="LARGE, MULTIFUNCTIONAL SECRETED PROTEIN-RELATED"/>
    <property type="match status" value="1"/>
</dbReference>
<dbReference type="Gene3D" id="2.60.120.560">
    <property type="entry name" value="Exo-inulinase, domain 1"/>
    <property type="match status" value="1"/>
</dbReference>
<reference evidence="4 5" key="1">
    <citation type="submission" date="2019-02" db="EMBL/GenBank/DDBJ databases">
        <title>Deep-cultivation of Planctomycetes and their phenomic and genomic characterization uncovers novel biology.</title>
        <authorList>
            <person name="Wiegand S."/>
            <person name="Jogler M."/>
            <person name="Boedeker C."/>
            <person name="Pinto D."/>
            <person name="Vollmers J."/>
            <person name="Rivas-Marin E."/>
            <person name="Kohn T."/>
            <person name="Peeters S.H."/>
            <person name="Heuer A."/>
            <person name="Rast P."/>
            <person name="Oberbeckmann S."/>
            <person name="Bunk B."/>
            <person name="Jeske O."/>
            <person name="Meyerdierks A."/>
            <person name="Storesund J.E."/>
            <person name="Kallscheuer N."/>
            <person name="Luecker S."/>
            <person name="Lage O.M."/>
            <person name="Pohl T."/>
            <person name="Merkel B.J."/>
            <person name="Hornburger P."/>
            <person name="Mueller R.-W."/>
            <person name="Bruemmer F."/>
            <person name="Labrenz M."/>
            <person name="Spormann A.M."/>
            <person name="Op den Camp H."/>
            <person name="Overmann J."/>
            <person name="Amann R."/>
            <person name="Jetten M.S.M."/>
            <person name="Mascher T."/>
            <person name="Medema M.H."/>
            <person name="Devos D.P."/>
            <person name="Kaster A.-K."/>
            <person name="Ovreas L."/>
            <person name="Rohde M."/>
            <person name="Galperin M.Y."/>
            <person name="Jogler C."/>
        </authorList>
    </citation>
    <scope>NUCLEOTIDE SEQUENCE [LARGE SCALE GENOMIC DNA]</scope>
    <source>
        <strain evidence="4 5">Pla85_3_4</strain>
    </source>
</reference>
<dbReference type="RefSeq" id="WP_197443207.1">
    <property type="nucleotide sequence ID" value="NZ_CP036433.1"/>
</dbReference>
<evidence type="ECO:0000313" key="4">
    <source>
        <dbReference type="EMBL" id="QDU94606.1"/>
    </source>
</evidence>
<dbReference type="InterPro" id="IPR010496">
    <property type="entry name" value="AL/BT2_dom"/>
</dbReference>
<dbReference type="PANTHER" id="PTHR33546:SF1">
    <property type="entry name" value="LARGE, MULTIFUNCTIONAL SECRETED PROTEIN"/>
    <property type="match status" value="1"/>
</dbReference>
<keyword evidence="5" id="KW-1185">Reference proteome</keyword>
<feature type="chain" id="PRO_5021705977" description="3-keto-alpha-glucoside-1,2-lyase/3-keto-2-hydroxy-glucal hydratase domain-containing protein" evidence="2">
    <location>
        <begin position="22"/>
        <end position="330"/>
    </location>
</feature>
<feature type="region of interest" description="Disordered" evidence="1">
    <location>
        <begin position="291"/>
        <end position="313"/>
    </location>
</feature>
<proteinExistence type="predicted"/>
<feature type="signal peptide" evidence="2">
    <location>
        <begin position="1"/>
        <end position="21"/>
    </location>
</feature>
<dbReference type="AlphaFoldDB" id="A0A518DRZ5"/>
<evidence type="ECO:0000256" key="2">
    <source>
        <dbReference type="SAM" id="SignalP"/>
    </source>
</evidence>
<name>A0A518DRZ5_9BACT</name>
<organism evidence="4 5">
    <name type="scientific">Lignipirellula cremea</name>
    <dbReference type="NCBI Taxonomy" id="2528010"/>
    <lineage>
        <taxon>Bacteria</taxon>
        <taxon>Pseudomonadati</taxon>
        <taxon>Planctomycetota</taxon>
        <taxon>Planctomycetia</taxon>
        <taxon>Pirellulales</taxon>
        <taxon>Pirellulaceae</taxon>
        <taxon>Lignipirellula</taxon>
    </lineage>
</organism>
<evidence type="ECO:0000256" key="1">
    <source>
        <dbReference type="SAM" id="MobiDB-lite"/>
    </source>
</evidence>
<protein>
    <recommendedName>
        <fullName evidence="3">3-keto-alpha-glucoside-1,2-lyase/3-keto-2-hydroxy-glucal hydratase domain-containing protein</fullName>
    </recommendedName>
</protein>
<gene>
    <name evidence="4" type="ORF">Pla8534_23990</name>
</gene>
<feature type="domain" description="3-keto-alpha-glucoside-1,2-lyase/3-keto-2-hydroxy-glucal hydratase" evidence="3">
    <location>
        <begin position="156"/>
        <end position="325"/>
    </location>
</feature>
<dbReference type="Pfam" id="PF06439">
    <property type="entry name" value="3keto-disac_hyd"/>
    <property type="match status" value="1"/>
</dbReference>